<dbReference type="Pfam" id="PF00650">
    <property type="entry name" value="CRAL_TRIO"/>
    <property type="match status" value="1"/>
</dbReference>
<evidence type="ECO:0000256" key="9">
    <source>
        <dbReference type="ARBA" id="ARBA00023295"/>
    </source>
</evidence>
<dbReference type="CDD" id="cd11317">
    <property type="entry name" value="AmyAc_bac_euk_AmyA"/>
    <property type="match status" value="1"/>
</dbReference>
<dbReference type="SMART" id="SM00632">
    <property type="entry name" value="Aamy_C"/>
    <property type="match status" value="1"/>
</dbReference>
<dbReference type="SUPFAM" id="SSF51011">
    <property type="entry name" value="Glycosyl hydrolase domain"/>
    <property type="match status" value="1"/>
</dbReference>
<evidence type="ECO:0000256" key="6">
    <source>
        <dbReference type="ARBA" id="ARBA00022801"/>
    </source>
</evidence>
<dbReference type="InterPro" id="IPR031319">
    <property type="entry name" value="A-amylase_C"/>
</dbReference>
<feature type="domain" description="CRAL-TRIO" evidence="11">
    <location>
        <begin position="91"/>
        <end position="269"/>
    </location>
</feature>
<evidence type="ECO:0000256" key="7">
    <source>
        <dbReference type="ARBA" id="ARBA00022837"/>
    </source>
</evidence>
<dbReference type="SMART" id="SM00642">
    <property type="entry name" value="Aamy"/>
    <property type="match status" value="1"/>
</dbReference>
<gene>
    <name evidence="12" type="ORF">MCHLO_11991</name>
</gene>
<evidence type="ECO:0000313" key="12">
    <source>
        <dbReference type="EMBL" id="GAT55198.1"/>
    </source>
</evidence>
<dbReference type="InterPro" id="IPR006048">
    <property type="entry name" value="A-amylase/branching_C"/>
</dbReference>
<dbReference type="EC" id="3.2.1.1" evidence="4"/>
<accession>A0ABQ0LVT2</accession>
<dbReference type="CDD" id="cd00170">
    <property type="entry name" value="SEC14"/>
    <property type="match status" value="1"/>
</dbReference>
<keyword evidence="7" id="KW-0106">Calcium</keyword>
<dbReference type="InterPro" id="IPR036865">
    <property type="entry name" value="CRAL-TRIO_dom_sf"/>
</dbReference>
<dbReference type="InterPro" id="IPR013780">
    <property type="entry name" value="Glyco_hydro_b"/>
</dbReference>
<keyword evidence="6" id="KW-0378">Hydrolase</keyword>
<dbReference type="SUPFAM" id="SSF46938">
    <property type="entry name" value="CRAL/TRIO N-terminal domain"/>
    <property type="match status" value="1"/>
</dbReference>
<evidence type="ECO:0000256" key="4">
    <source>
        <dbReference type="ARBA" id="ARBA00012595"/>
    </source>
</evidence>
<evidence type="ECO:0000256" key="1">
    <source>
        <dbReference type="ARBA" id="ARBA00000548"/>
    </source>
</evidence>
<dbReference type="PRINTS" id="PR00110">
    <property type="entry name" value="ALPHAAMYLASE"/>
</dbReference>
<evidence type="ECO:0000256" key="5">
    <source>
        <dbReference type="ARBA" id="ARBA00022723"/>
    </source>
</evidence>
<proteinExistence type="inferred from homology"/>
<dbReference type="SMART" id="SM01100">
    <property type="entry name" value="CRAL_TRIO_N"/>
    <property type="match status" value="1"/>
</dbReference>
<dbReference type="SMART" id="SM00516">
    <property type="entry name" value="SEC14"/>
    <property type="match status" value="1"/>
</dbReference>
<reference evidence="12" key="1">
    <citation type="submission" date="2014-09" db="EMBL/GenBank/DDBJ databases">
        <title>Genome sequence of the luminous mushroom Mycena chlorophos for searching fungal bioluminescence genes.</title>
        <authorList>
            <person name="Tanaka Y."/>
            <person name="Kasuga D."/>
            <person name="Oba Y."/>
            <person name="Hase S."/>
            <person name="Sato K."/>
            <person name="Oba Y."/>
            <person name="Sakakibara Y."/>
        </authorList>
    </citation>
    <scope>NUCLEOTIDE SEQUENCE</scope>
</reference>
<dbReference type="InterPro" id="IPR001251">
    <property type="entry name" value="CRAL-TRIO_dom"/>
</dbReference>
<dbReference type="SUPFAM" id="SSF52087">
    <property type="entry name" value="CRAL/TRIO domain"/>
    <property type="match status" value="1"/>
</dbReference>
<dbReference type="InterPro" id="IPR036273">
    <property type="entry name" value="CRAL/TRIO_N_dom_sf"/>
</dbReference>
<dbReference type="Gene3D" id="3.40.525.10">
    <property type="entry name" value="CRAL-TRIO lipid binding domain"/>
    <property type="match status" value="1"/>
</dbReference>
<keyword evidence="8" id="KW-0119">Carbohydrate metabolism</keyword>
<evidence type="ECO:0000256" key="10">
    <source>
        <dbReference type="RuleBase" id="RU003615"/>
    </source>
</evidence>
<dbReference type="PANTHER" id="PTHR43447">
    <property type="entry name" value="ALPHA-AMYLASE"/>
    <property type="match status" value="1"/>
</dbReference>
<dbReference type="PROSITE" id="PS50191">
    <property type="entry name" value="CRAL_TRIO"/>
    <property type="match status" value="1"/>
</dbReference>
<dbReference type="InterPro" id="IPR006046">
    <property type="entry name" value="Alpha_amylase"/>
</dbReference>
<comment type="similarity">
    <text evidence="3 10">Belongs to the glycosyl hydrolase 13 family.</text>
</comment>
<dbReference type="Gene3D" id="2.60.40.1180">
    <property type="entry name" value="Golgi alpha-mannosidase II"/>
    <property type="match status" value="1"/>
</dbReference>
<keyword evidence="13" id="KW-1185">Reference proteome</keyword>
<evidence type="ECO:0000256" key="8">
    <source>
        <dbReference type="ARBA" id="ARBA00023277"/>
    </source>
</evidence>
<dbReference type="Gene3D" id="1.10.8.20">
    <property type="entry name" value="N-terminal domain of phosphatidylinositol transfer protein sec14p"/>
    <property type="match status" value="1"/>
</dbReference>
<sequence length="846" mass="93110">MGEPGYNIFAGHLGHLSATQEAALVQFKSSLAEAKFYDPENPGRLDDPTLLRFLRARSFDPAAALKQFSDSMEWRKQNDVDNLYATFDVDEMEDSRRFYPRWTGRRDKNGMPIYVYRIASLDSKIQKDIHGVPPARRFQRIIVLYEYMVRFALPLCTHLPHSTQTPITCVMTIIDLENVSIGSMWTLRSHLAESAKLATANYPETLSTIAIVNAPSFFPTIWGWIKGWFDPGTRNKIHILGKTPKEDLLKLIDEENLPRPYGGALDWEYKDEPVLDQEAKETWASREVNSILQGCIPVSISPKHHRPHHEPLRAHLIASATRVYHFLDNKLLLPPLPDNLHLKCTPSARFAWTTMHAPSALKFTAVFSVIAVLTSGFGVVGTRDFKKLRRAPGPAKANNTIVQLFEWPWDSVATECTSFIGPFGYGFVQVSPPQEHITGPEWWTDYQPVSYNLTSKRGTREQFANMVSTCRSAGVGVFADVVMNHLTGGPNGSSVGTGFAGSSFSKYTYPLYHEENFHYCDGTVAATITDFNNLTQVRTCELVGLSDLDQSQPAVQATLVAYMNDLLSLGVSGFRVDAARHMDPNDLKTMFSQLNGAPYITQEVTSGGASTPDEYTSNGDIIEFDATAFIQAAFTGSSGSVSNLVTPVPLNTPWDIVNSTSANVIMANQDTERSGASLTSESPNNAYILSAIFLLGFNYGTPTIFSGYNFSGDFNLGAPQNASGFTEAITCFQNGFRCEHRFIAIANMNLFHNAVEGQHLRDVAVGTTQQVAFGRGTNGFLVLNNDATVWTQTFNTSLPAGDYCDIIHDTDTSPTTCSGPTITVASDGTFSASVNAFDALALYSSA</sequence>
<evidence type="ECO:0000256" key="2">
    <source>
        <dbReference type="ARBA" id="ARBA00001913"/>
    </source>
</evidence>
<dbReference type="InterPro" id="IPR011074">
    <property type="entry name" value="CRAL/TRIO_N_dom"/>
</dbReference>
<keyword evidence="5" id="KW-0479">Metal-binding</keyword>
<dbReference type="InterPro" id="IPR006047">
    <property type="entry name" value="GH13_cat_dom"/>
</dbReference>
<evidence type="ECO:0000259" key="11">
    <source>
        <dbReference type="PROSITE" id="PS50191"/>
    </source>
</evidence>
<dbReference type="Pfam" id="PF03765">
    <property type="entry name" value="CRAL_TRIO_N"/>
    <property type="match status" value="1"/>
</dbReference>
<keyword evidence="9" id="KW-0326">Glycosidase</keyword>
<dbReference type="Gene3D" id="3.20.20.80">
    <property type="entry name" value="Glycosidases"/>
    <property type="match status" value="1"/>
</dbReference>
<protein>
    <recommendedName>
        <fullName evidence="4">alpha-amylase</fullName>
        <ecNumber evidence="4">3.2.1.1</ecNumber>
    </recommendedName>
</protein>
<dbReference type="Pfam" id="PF02806">
    <property type="entry name" value="Alpha-amylase_C"/>
    <property type="match status" value="1"/>
</dbReference>
<dbReference type="SUPFAM" id="SSF51445">
    <property type="entry name" value="(Trans)glycosidases"/>
    <property type="match status" value="1"/>
</dbReference>
<comment type="cofactor">
    <cofactor evidence="2">
        <name>Ca(2+)</name>
        <dbReference type="ChEBI" id="CHEBI:29108"/>
    </cofactor>
</comment>
<evidence type="ECO:0000313" key="13">
    <source>
        <dbReference type="Proteomes" id="UP000815677"/>
    </source>
</evidence>
<dbReference type="Proteomes" id="UP000815677">
    <property type="component" value="Unassembled WGS sequence"/>
</dbReference>
<evidence type="ECO:0000256" key="3">
    <source>
        <dbReference type="ARBA" id="ARBA00008061"/>
    </source>
</evidence>
<comment type="catalytic activity">
    <reaction evidence="1">
        <text>Endohydrolysis of (1-&gt;4)-alpha-D-glucosidic linkages in polysaccharides containing three or more (1-&gt;4)-alpha-linked D-glucose units.</text>
        <dbReference type="EC" id="3.2.1.1"/>
    </reaction>
</comment>
<organism evidence="12 13">
    <name type="scientific">Mycena chlorophos</name>
    <name type="common">Agaric fungus</name>
    <name type="synonym">Agaricus chlorophos</name>
    <dbReference type="NCBI Taxonomy" id="658473"/>
    <lineage>
        <taxon>Eukaryota</taxon>
        <taxon>Fungi</taxon>
        <taxon>Dikarya</taxon>
        <taxon>Basidiomycota</taxon>
        <taxon>Agaricomycotina</taxon>
        <taxon>Agaricomycetes</taxon>
        <taxon>Agaricomycetidae</taxon>
        <taxon>Agaricales</taxon>
        <taxon>Marasmiineae</taxon>
        <taxon>Mycenaceae</taxon>
        <taxon>Mycena</taxon>
    </lineage>
</organism>
<dbReference type="EMBL" id="DF848931">
    <property type="protein sequence ID" value="GAT55198.1"/>
    <property type="molecule type" value="Genomic_DNA"/>
</dbReference>
<dbReference type="InterPro" id="IPR017853">
    <property type="entry name" value="GH"/>
</dbReference>
<name>A0ABQ0LVT2_MYCCL</name>